<sequence>MSHPPPAHNPLFVRPTPPGSSTTPHQSGDAPQHSSPYADTVPSSDNPVSEALSHSTDAPSTIPVHAQPPRSTHMVASHLLS</sequence>
<evidence type="ECO:0000313" key="3">
    <source>
        <dbReference type="Proteomes" id="UP000076738"/>
    </source>
</evidence>
<protein>
    <submittedName>
        <fullName evidence="2">Uncharacterized protein</fullName>
    </submittedName>
</protein>
<feature type="compositionally biased region" description="Polar residues" evidence="1">
    <location>
        <begin position="32"/>
        <end position="59"/>
    </location>
</feature>
<dbReference type="AlphaFoldDB" id="A0A167QNF2"/>
<gene>
    <name evidence="2" type="ORF">CALVIDRAFT_533753</name>
</gene>
<evidence type="ECO:0000313" key="2">
    <source>
        <dbReference type="EMBL" id="KZP00097.1"/>
    </source>
</evidence>
<proteinExistence type="predicted"/>
<name>A0A167QNF2_CALVF</name>
<feature type="region of interest" description="Disordered" evidence="1">
    <location>
        <begin position="1"/>
        <end position="81"/>
    </location>
</feature>
<accession>A0A167QNF2</accession>
<keyword evidence="3" id="KW-1185">Reference proteome</keyword>
<dbReference type="Proteomes" id="UP000076738">
    <property type="component" value="Unassembled WGS sequence"/>
</dbReference>
<dbReference type="EMBL" id="KV417270">
    <property type="protein sequence ID" value="KZP00097.1"/>
    <property type="molecule type" value="Genomic_DNA"/>
</dbReference>
<reference evidence="2 3" key="1">
    <citation type="journal article" date="2016" name="Mol. Biol. Evol.">
        <title>Comparative Genomics of Early-Diverging Mushroom-Forming Fungi Provides Insights into the Origins of Lignocellulose Decay Capabilities.</title>
        <authorList>
            <person name="Nagy L.G."/>
            <person name="Riley R."/>
            <person name="Tritt A."/>
            <person name="Adam C."/>
            <person name="Daum C."/>
            <person name="Floudas D."/>
            <person name="Sun H."/>
            <person name="Yadav J.S."/>
            <person name="Pangilinan J."/>
            <person name="Larsson K.H."/>
            <person name="Matsuura K."/>
            <person name="Barry K."/>
            <person name="Labutti K."/>
            <person name="Kuo R."/>
            <person name="Ohm R.A."/>
            <person name="Bhattacharya S.S."/>
            <person name="Shirouzu T."/>
            <person name="Yoshinaga Y."/>
            <person name="Martin F.M."/>
            <person name="Grigoriev I.V."/>
            <person name="Hibbett D.S."/>
        </authorList>
    </citation>
    <scope>NUCLEOTIDE SEQUENCE [LARGE SCALE GENOMIC DNA]</scope>
    <source>
        <strain evidence="2 3">TUFC12733</strain>
    </source>
</reference>
<organism evidence="2 3">
    <name type="scientific">Calocera viscosa (strain TUFC12733)</name>
    <dbReference type="NCBI Taxonomy" id="1330018"/>
    <lineage>
        <taxon>Eukaryota</taxon>
        <taxon>Fungi</taxon>
        <taxon>Dikarya</taxon>
        <taxon>Basidiomycota</taxon>
        <taxon>Agaricomycotina</taxon>
        <taxon>Dacrymycetes</taxon>
        <taxon>Dacrymycetales</taxon>
        <taxon>Dacrymycetaceae</taxon>
        <taxon>Calocera</taxon>
    </lineage>
</organism>
<evidence type="ECO:0000256" key="1">
    <source>
        <dbReference type="SAM" id="MobiDB-lite"/>
    </source>
</evidence>